<comment type="caution">
    <text evidence="3">The sequence shown here is derived from an EMBL/GenBank/DDBJ whole genome shotgun (WGS) entry which is preliminary data.</text>
</comment>
<dbReference type="PANTHER" id="PTHR43037:SF1">
    <property type="entry name" value="BLL1128 PROTEIN"/>
    <property type="match status" value="1"/>
</dbReference>
<dbReference type="InterPro" id="IPR029058">
    <property type="entry name" value="AB_hydrolase_fold"/>
</dbReference>
<protein>
    <submittedName>
        <fullName evidence="3">PHB depolymerase family esterase</fullName>
    </submittedName>
</protein>
<dbReference type="Proteomes" id="UP001304298">
    <property type="component" value="Unassembled WGS sequence"/>
</dbReference>
<evidence type="ECO:0000259" key="2">
    <source>
        <dbReference type="Pfam" id="PF01738"/>
    </source>
</evidence>
<name>A0ABU5R9C5_9PSEU</name>
<dbReference type="SUPFAM" id="SSF53474">
    <property type="entry name" value="alpha/beta-Hydrolases"/>
    <property type="match status" value="1"/>
</dbReference>
<proteinExistence type="predicted"/>
<dbReference type="InterPro" id="IPR002925">
    <property type="entry name" value="Dienelactn_hydro"/>
</dbReference>
<organism evidence="3 4">
    <name type="scientific">Amycolatopsis heterodermiae</name>
    <dbReference type="NCBI Taxonomy" id="3110235"/>
    <lineage>
        <taxon>Bacteria</taxon>
        <taxon>Bacillati</taxon>
        <taxon>Actinomycetota</taxon>
        <taxon>Actinomycetes</taxon>
        <taxon>Pseudonocardiales</taxon>
        <taxon>Pseudonocardiaceae</taxon>
        <taxon>Amycolatopsis</taxon>
    </lineage>
</organism>
<keyword evidence="1" id="KW-0732">Signal</keyword>
<dbReference type="Pfam" id="PF01738">
    <property type="entry name" value="DLH"/>
    <property type="match status" value="1"/>
</dbReference>
<sequence length="298" mass="31957">MPTTTRDSIDVAGTTRTFTTVEPAGDAASRALVLVFHGSGQTGDKHRAFTGGAFDRLAADGTAVVVYPDGYRGNWNDARRESRFPARLEEMDDLAFTRAMITKLAAGNRIDPRRVFAIGYSNGGQFVMRLAHEAPGLLAGGAVIGATMPAPENFFATDTPPAPLPMLFIHGTKDPIVSYDGGTMSWWKRQLFKVGGTSWSAPRTARHFAERNGITAAPVTTRHQPGGTVERSEYHEDGKPPVTLYTILGGGHTVPGPARNLRILGKTSHEVDTADLAGSFFGLRRPRPGSVGANQKTL</sequence>
<dbReference type="RefSeq" id="WP_323329758.1">
    <property type="nucleotide sequence ID" value="NZ_JAYFSI010000005.1"/>
</dbReference>
<gene>
    <name evidence="3" type="ORF">VA596_22245</name>
</gene>
<keyword evidence="4" id="KW-1185">Reference proteome</keyword>
<reference evidence="3 4" key="1">
    <citation type="submission" date="2023-12" db="EMBL/GenBank/DDBJ databases">
        <title>Amycolatopsis sp. V23-08.</title>
        <authorList>
            <person name="Somphong A."/>
        </authorList>
    </citation>
    <scope>NUCLEOTIDE SEQUENCE [LARGE SCALE GENOMIC DNA]</scope>
    <source>
        <strain evidence="3 4">V23-08</strain>
    </source>
</reference>
<dbReference type="PANTHER" id="PTHR43037">
    <property type="entry name" value="UNNAMED PRODUCT-RELATED"/>
    <property type="match status" value="1"/>
</dbReference>
<accession>A0ABU5R9C5</accession>
<evidence type="ECO:0000313" key="4">
    <source>
        <dbReference type="Proteomes" id="UP001304298"/>
    </source>
</evidence>
<dbReference type="EMBL" id="JAYFSI010000005">
    <property type="protein sequence ID" value="MEA5362274.1"/>
    <property type="molecule type" value="Genomic_DNA"/>
</dbReference>
<evidence type="ECO:0000256" key="1">
    <source>
        <dbReference type="ARBA" id="ARBA00022729"/>
    </source>
</evidence>
<dbReference type="InterPro" id="IPR050955">
    <property type="entry name" value="Plant_Biomass_Hydrol_Est"/>
</dbReference>
<feature type="domain" description="Dienelactone hydrolase" evidence="2">
    <location>
        <begin position="55"/>
        <end position="179"/>
    </location>
</feature>
<evidence type="ECO:0000313" key="3">
    <source>
        <dbReference type="EMBL" id="MEA5362274.1"/>
    </source>
</evidence>
<dbReference type="Gene3D" id="3.40.50.1820">
    <property type="entry name" value="alpha/beta hydrolase"/>
    <property type="match status" value="1"/>
</dbReference>